<dbReference type="GO" id="GO:0003677">
    <property type="term" value="F:DNA binding"/>
    <property type="evidence" value="ECO:0007669"/>
    <property type="project" value="UniProtKB-KW"/>
</dbReference>
<keyword evidence="7" id="KW-0238">DNA-binding</keyword>
<protein>
    <recommendedName>
        <fullName evidence="11">C2H2-type domain-containing protein</fullName>
    </recommendedName>
</protein>
<feature type="domain" description="C2H2-type" evidence="11">
    <location>
        <begin position="319"/>
        <end position="346"/>
    </location>
</feature>
<dbReference type="PANTHER" id="PTHR16515:SF49">
    <property type="entry name" value="GASTRULA ZINC FINGER PROTEIN XLCGF49.1-LIKE-RELATED"/>
    <property type="match status" value="1"/>
</dbReference>
<feature type="domain" description="C2H2-type" evidence="11">
    <location>
        <begin position="486"/>
        <end position="517"/>
    </location>
</feature>
<feature type="domain" description="C2H2-type" evidence="11">
    <location>
        <begin position="262"/>
        <end position="289"/>
    </location>
</feature>
<evidence type="ECO:0000256" key="3">
    <source>
        <dbReference type="ARBA" id="ARBA00022723"/>
    </source>
</evidence>
<accession>A0A5E4QKE0</accession>
<dbReference type="Proteomes" id="UP000324832">
    <property type="component" value="Unassembled WGS sequence"/>
</dbReference>
<dbReference type="GO" id="GO:0008270">
    <property type="term" value="F:zinc ion binding"/>
    <property type="evidence" value="ECO:0007669"/>
    <property type="project" value="UniProtKB-KW"/>
</dbReference>
<feature type="domain" description="C2H2-type" evidence="11">
    <location>
        <begin position="204"/>
        <end position="226"/>
    </location>
</feature>
<comment type="similarity">
    <text evidence="2">Belongs to the krueppel C2H2-type zinc-finger protein family.</text>
</comment>
<feature type="domain" description="C2H2-type" evidence="11">
    <location>
        <begin position="457"/>
        <end position="485"/>
    </location>
</feature>
<feature type="domain" description="C2H2-type" evidence="11">
    <location>
        <begin position="347"/>
        <end position="375"/>
    </location>
</feature>
<dbReference type="InterPro" id="IPR013087">
    <property type="entry name" value="Znf_C2H2_type"/>
</dbReference>
<evidence type="ECO:0000256" key="5">
    <source>
        <dbReference type="ARBA" id="ARBA00022771"/>
    </source>
</evidence>
<evidence type="ECO:0000256" key="10">
    <source>
        <dbReference type="SAM" id="MobiDB-lite"/>
    </source>
</evidence>
<dbReference type="InterPro" id="IPR036236">
    <property type="entry name" value="Znf_C2H2_sf"/>
</dbReference>
<feature type="region of interest" description="Disordered" evidence="10">
    <location>
        <begin position="1"/>
        <end position="28"/>
    </location>
</feature>
<dbReference type="InterPro" id="IPR050331">
    <property type="entry name" value="Zinc_finger"/>
</dbReference>
<proteinExistence type="inferred from homology"/>
<feature type="domain" description="C2H2-type" evidence="11">
    <location>
        <begin position="232"/>
        <end position="260"/>
    </location>
</feature>
<evidence type="ECO:0000313" key="13">
    <source>
        <dbReference type="Proteomes" id="UP000324832"/>
    </source>
</evidence>
<dbReference type="PANTHER" id="PTHR16515">
    <property type="entry name" value="PR DOMAIN ZINC FINGER PROTEIN"/>
    <property type="match status" value="1"/>
</dbReference>
<evidence type="ECO:0000259" key="11">
    <source>
        <dbReference type="PROSITE" id="PS50157"/>
    </source>
</evidence>
<dbReference type="PROSITE" id="PS50157">
    <property type="entry name" value="ZINC_FINGER_C2H2_2"/>
    <property type="match status" value="10"/>
</dbReference>
<evidence type="ECO:0000256" key="2">
    <source>
        <dbReference type="ARBA" id="ARBA00006991"/>
    </source>
</evidence>
<dbReference type="FunFam" id="3.30.160.60:FF:000446">
    <property type="entry name" value="Zinc finger protein"/>
    <property type="match status" value="1"/>
</dbReference>
<dbReference type="Gene3D" id="3.30.160.60">
    <property type="entry name" value="Classic Zinc Finger"/>
    <property type="match status" value="7"/>
</dbReference>
<sequence>MANVKARVNTSKTSNTNKKGKVGRPRKLTSVKNVKDKNMVLKKFNTRSSGKISKAKVLLDPRVVRDKNDKEADGNQSKLKKLLLRSGHIRYKNKFDFNVLDEILKSELLIKEHTEKLSAKIEKNNIPKKKNKTNTSKCQESRKETKSNGLLEEPRTISPSGLIHKRLGQEGQSEVYPNTNNFPKNISDEKISEILGCKSIGKIFICNYCHKGFNSKETIKRHIMIHMNVPNIPCPQCNRIFSNTFYLAAHTRRQHPNWEKHYMCNICDMPFLLKSNLKVHLTSHSQKEKMFKCIYCKEKYQDQHALVQHEKKHLVDDKYLCIICDMAFDCRNRLTSHYRIHRNVKDFICQECGKGFLRLNSLRRHVQVSHSGHRLQCPVCNKSLKGHLAEHMRTHNNKRPHECPDCGQRFTQSTQLTVHRRAHTGARPYTCRICDKPFSHSNALMLHIRIHTGEKPFSCAMCPMSFSQLPHMKAHMRNIHGKVNPYRCPKCDQFFKLKADLDSHSKSCKKSKTNAKASQDDKLEEAEITNRLTRMRFLLALLLTMIATKDKLKYLGFNKRLIDELLMESLEAMGHKPCKDSTLTPFNRLQINIQMLLEGTVPTDQMDMFKKESKTIEQILELLTDEKRRP</sequence>
<keyword evidence="8" id="KW-0539">Nucleus</keyword>
<keyword evidence="13" id="KW-1185">Reference proteome</keyword>
<gene>
    <name evidence="12" type="ORF">LSINAPIS_LOCUS9204</name>
</gene>
<evidence type="ECO:0000256" key="6">
    <source>
        <dbReference type="ARBA" id="ARBA00022833"/>
    </source>
</evidence>
<evidence type="ECO:0000256" key="1">
    <source>
        <dbReference type="ARBA" id="ARBA00004123"/>
    </source>
</evidence>
<feature type="domain" description="C2H2-type" evidence="11">
    <location>
        <begin position="401"/>
        <end position="428"/>
    </location>
</feature>
<dbReference type="FunFam" id="3.30.160.60:FF:002343">
    <property type="entry name" value="Zinc finger protein 33A"/>
    <property type="match status" value="1"/>
</dbReference>
<feature type="domain" description="C2H2-type" evidence="11">
    <location>
        <begin position="429"/>
        <end position="456"/>
    </location>
</feature>
<organism evidence="12 13">
    <name type="scientific">Leptidea sinapis</name>
    <dbReference type="NCBI Taxonomy" id="189913"/>
    <lineage>
        <taxon>Eukaryota</taxon>
        <taxon>Metazoa</taxon>
        <taxon>Ecdysozoa</taxon>
        <taxon>Arthropoda</taxon>
        <taxon>Hexapoda</taxon>
        <taxon>Insecta</taxon>
        <taxon>Pterygota</taxon>
        <taxon>Neoptera</taxon>
        <taxon>Endopterygota</taxon>
        <taxon>Lepidoptera</taxon>
        <taxon>Glossata</taxon>
        <taxon>Ditrysia</taxon>
        <taxon>Papilionoidea</taxon>
        <taxon>Pieridae</taxon>
        <taxon>Dismorphiinae</taxon>
        <taxon>Leptidea</taxon>
    </lineage>
</organism>
<dbReference type="PROSITE" id="PS00028">
    <property type="entry name" value="ZINC_FINGER_C2H2_1"/>
    <property type="match status" value="9"/>
</dbReference>
<dbReference type="EMBL" id="FZQP02003346">
    <property type="protein sequence ID" value="VVC98055.1"/>
    <property type="molecule type" value="Genomic_DNA"/>
</dbReference>
<dbReference type="SMART" id="SM00355">
    <property type="entry name" value="ZnF_C2H2"/>
    <property type="match status" value="11"/>
</dbReference>
<evidence type="ECO:0000256" key="8">
    <source>
        <dbReference type="ARBA" id="ARBA00023242"/>
    </source>
</evidence>
<reference evidence="12 13" key="1">
    <citation type="submission" date="2017-07" db="EMBL/GenBank/DDBJ databases">
        <authorList>
            <person name="Talla V."/>
            <person name="Backstrom N."/>
        </authorList>
    </citation>
    <scope>NUCLEOTIDE SEQUENCE [LARGE SCALE GENOMIC DNA]</scope>
</reference>
<dbReference type="AlphaFoldDB" id="A0A5E4QKE0"/>
<dbReference type="GO" id="GO:0006355">
    <property type="term" value="P:regulation of DNA-templated transcription"/>
    <property type="evidence" value="ECO:0007669"/>
    <property type="project" value="UniProtKB-ARBA"/>
</dbReference>
<keyword evidence="6" id="KW-0862">Zinc</keyword>
<feature type="domain" description="C2H2-type" evidence="11">
    <location>
        <begin position="291"/>
        <end position="318"/>
    </location>
</feature>
<evidence type="ECO:0000256" key="9">
    <source>
        <dbReference type="PROSITE-ProRule" id="PRU00042"/>
    </source>
</evidence>
<evidence type="ECO:0000256" key="4">
    <source>
        <dbReference type="ARBA" id="ARBA00022737"/>
    </source>
</evidence>
<dbReference type="GO" id="GO:0005634">
    <property type="term" value="C:nucleus"/>
    <property type="evidence" value="ECO:0007669"/>
    <property type="project" value="UniProtKB-SubCell"/>
</dbReference>
<evidence type="ECO:0000313" key="12">
    <source>
        <dbReference type="EMBL" id="VVC98055.1"/>
    </source>
</evidence>
<dbReference type="FunFam" id="3.30.160.60:FF:000135">
    <property type="entry name" value="Zinc finger protein 358"/>
    <property type="match status" value="1"/>
</dbReference>
<dbReference type="SUPFAM" id="SSF57667">
    <property type="entry name" value="beta-beta-alpha zinc fingers"/>
    <property type="match status" value="5"/>
</dbReference>
<keyword evidence="3" id="KW-0479">Metal-binding</keyword>
<keyword evidence="5 9" id="KW-0863">Zinc-finger</keyword>
<dbReference type="Pfam" id="PF00096">
    <property type="entry name" value="zf-C2H2"/>
    <property type="match status" value="5"/>
</dbReference>
<evidence type="ECO:0000256" key="7">
    <source>
        <dbReference type="ARBA" id="ARBA00023125"/>
    </source>
</evidence>
<feature type="compositionally biased region" description="Basic residues" evidence="10">
    <location>
        <begin position="18"/>
        <end position="28"/>
    </location>
</feature>
<comment type="subcellular location">
    <subcellularLocation>
        <location evidence="1">Nucleus</location>
    </subcellularLocation>
</comment>
<feature type="region of interest" description="Disordered" evidence="10">
    <location>
        <begin position="121"/>
        <end position="156"/>
    </location>
</feature>
<keyword evidence="4" id="KW-0677">Repeat</keyword>
<name>A0A5E4QKE0_9NEOP</name>